<gene>
    <name evidence="2" type="ORF">CLNEO_08250</name>
</gene>
<dbReference type="STRING" id="36847.CLNEO_08250"/>
<dbReference type="EMBL" id="LRVM01000002">
    <property type="protein sequence ID" value="KXL53599.1"/>
    <property type="molecule type" value="Genomic_DNA"/>
</dbReference>
<comment type="caution">
    <text evidence="2">The sequence shown here is derived from an EMBL/GenBank/DDBJ whole genome shotgun (WGS) entry which is preliminary data.</text>
</comment>
<reference evidence="2 3" key="1">
    <citation type="submission" date="2016-01" db="EMBL/GenBank/DDBJ databases">
        <title>Genome sequence of Clostridium neopropionicum X4, DSM-3847.</title>
        <authorList>
            <person name="Poehlein A."/>
            <person name="Beck M.H."/>
            <person name="Bengelsdorf F.R."/>
            <person name="Daniel R."/>
            <person name="Duerre P."/>
        </authorList>
    </citation>
    <scope>NUCLEOTIDE SEQUENCE [LARGE SCALE GENOMIC DNA]</scope>
    <source>
        <strain evidence="2 3">DSM-3847</strain>
    </source>
</reference>
<accession>A0A136WGX6</accession>
<dbReference type="Proteomes" id="UP000070539">
    <property type="component" value="Unassembled WGS sequence"/>
</dbReference>
<protein>
    <recommendedName>
        <fullName evidence="1">DUF6329 domain-containing protein</fullName>
    </recommendedName>
</protein>
<feature type="domain" description="DUF6329" evidence="1">
    <location>
        <begin position="60"/>
        <end position="98"/>
    </location>
</feature>
<name>A0A136WGX6_9FIRM</name>
<proteinExistence type="predicted"/>
<sequence>MLTTKAIFERKISAFDAQVCVINGIEVMDENEFEEFSNNLLDDRTFIADRKEEMYIDSTRQIHGLLALNIDSGDGILIDSQGYDYPRYVAFMPNIKPYIDKQISIVAEQIIKESAENTSNGSWAIYFDEIEESHGLVVKENNGIGTLLLDELTSRDEIAEIEVLDDCFDMTIYLDYCSNLDEEIKPSQNMNM</sequence>
<dbReference type="Pfam" id="PF19854">
    <property type="entry name" value="DUF6329"/>
    <property type="match status" value="1"/>
</dbReference>
<dbReference type="OrthoDB" id="2166284at2"/>
<dbReference type="RefSeq" id="WP_066084956.1">
    <property type="nucleotide sequence ID" value="NZ_LRVM01000002.1"/>
</dbReference>
<keyword evidence="3" id="KW-1185">Reference proteome</keyword>
<dbReference type="InterPro" id="IPR046292">
    <property type="entry name" value="DUF6329"/>
</dbReference>
<evidence type="ECO:0000313" key="2">
    <source>
        <dbReference type="EMBL" id="KXL53599.1"/>
    </source>
</evidence>
<dbReference type="AlphaFoldDB" id="A0A136WGX6"/>
<organism evidence="2 3">
    <name type="scientific">Anaerotignum neopropionicum</name>
    <dbReference type="NCBI Taxonomy" id="36847"/>
    <lineage>
        <taxon>Bacteria</taxon>
        <taxon>Bacillati</taxon>
        <taxon>Bacillota</taxon>
        <taxon>Clostridia</taxon>
        <taxon>Lachnospirales</taxon>
        <taxon>Anaerotignaceae</taxon>
        <taxon>Anaerotignum</taxon>
    </lineage>
</organism>
<evidence type="ECO:0000259" key="1">
    <source>
        <dbReference type="Pfam" id="PF19854"/>
    </source>
</evidence>
<evidence type="ECO:0000313" key="3">
    <source>
        <dbReference type="Proteomes" id="UP000070539"/>
    </source>
</evidence>
<dbReference type="PATRIC" id="fig|36847.3.peg.977"/>